<evidence type="ECO:0000259" key="11">
    <source>
        <dbReference type="Pfam" id="PF04577"/>
    </source>
</evidence>
<accession>A0A5B8UZK7</accession>
<evidence type="ECO:0000256" key="4">
    <source>
        <dbReference type="ARBA" id="ARBA00022729"/>
    </source>
</evidence>
<evidence type="ECO:0000256" key="5">
    <source>
        <dbReference type="ARBA" id="ARBA00022824"/>
    </source>
</evidence>
<keyword evidence="6" id="KW-0325">Glycoprotein</keyword>
<organism evidence="12 13">
    <name type="scientific">Mucilaginibacter ginsenosidivorans</name>
    <dbReference type="NCBI Taxonomy" id="398053"/>
    <lineage>
        <taxon>Bacteria</taxon>
        <taxon>Pseudomonadati</taxon>
        <taxon>Bacteroidota</taxon>
        <taxon>Sphingobacteriia</taxon>
        <taxon>Sphingobacteriales</taxon>
        <taxon>Sphingobacteriaceae</taxon>
        <taxon>Mucilaginibacter</taxon>
    </lineage>
</organism>
<evidence type="ECO:0000256" key="6">
    <source>
        <dbReference type="ARBA" id="ARBA00023180"/>
    </source>
</evidence>
<keyword evidence="3 12" id="KW-0808">Transferase</keyword>
<evidence type="ECO:0000256" key="7">
    <source>
        <dbReference type="ARBA" id="ARBA00040944"/>
    </source>
</evidence>
<evidence type="ECO:0000256" key="3">
    <source>
        <dbReference type="ARBA" id="ARBA00022679"/>
    </source>
</evidence>
<dbReference type="OrthoDB" id="1156086at2"/>
<dbReference type="AlphaFoldDB" id="A0A5B8UZK7"/>
<dbReference type="EC" id="2.4.1.255" evidence="1"/>
<evidence type="ECO:0000256" key="1">
    <source>
        <dbReference type="ARBA" id="ARBA00011970"/>
    </source>
</evidence>
<sequence length="420" mass="47344">MLDRLKPAIYAFVKKNPRIRNAAMAALGVFMKTKDFAIRVITRPETFGPPIGIIDYTDDFKNNIGRGNLTCVTAFKEVSAPASVSRDLPVTIDKIPHWNFRQKQTVTDPATYVMELKDCRVYDDGIVITPDNLMFGGVSQFIEAGEYIKDITRHPIFSKKELPPLKKVKGTVAVLSAPSGRGYYHWMFDVLPRIQLLRSAGYGFNAIDKFLVNNYISRFHIETLNMMGIPRNKIMESQYNPHIQAERLIVPSLVGDTGSIPKYACDFLRAEFLPKIDRNKKHSKRIYVNRGQVVHRRVTNEPQIVELLQQYGFESIALETMSLLEQIALMASAEVIIAPHGAGLTNIVFSEPGTTIIEFLHPGAVNVMYWTISADMGYKYHYLLSEGEAPPDFVNPYLNGNDMTINIDKLKELLALAAIN</sequence>
<keyword evidence="2" id="KW-0328">Glycosyltransferase</keyword>
<keyword evidence="5" id="KW-0256">Endoplasmic reticulum</keyword>
<evidence type="ECO:0000256" key="8">
    <source>
        <dbReference type="ARBA" id="ARBA00042574"/>
    </source>
</evidence>
<dbReference type="EMBL" id="CP042436">
    <property type="protein sequence ID" value="QEC64358.1"/>
    <property type="molecule type" value="Genomic_DNA"/>
</dbReference>
<dbReference type="KEGG" id="mgin:FRZ54_17845"/>
<dbReference type="InterPro" id="IPR007657">
    <property type="entry name" value="Glycosyltransferase_61"/>
</dbReference>
<feature type="domain" description="Glycosyltransferase 61 catalytic" evidence="11">
    <location>
        <begin position="183"/>
        <end position="357"/>
    </location>
</feature>
<dbReference type="GO" id="GO:0097363">
    <property type="term" value="F:protein O-acetylglucosaminyltransferase activity"/>
    <property type="evidence" value="ECO:0007669"/>
    <property type="project" value="UniProtKB-EC"/>
</dbReference>
<dbReference type="PANTHER" id="PTHR20961:SF148">
    <property type="entry name" value="EGF DOMAIN-SPECIFIC O-LINKED N-ACETYLGLUCOSAMINE TRANSFERASE"/>
    <property type="match status" value="1"/>
</dbReference>
<comment type="catalytic activity">
    <reaction evidence="10">
        <text>L-threonyl-[protein] + UDP-N-acetyl-alpha-D-glucosamine = 3-O-(N-acetyl-beta-D-glucosaminyl)-L-threonyl-[protein] + UDP + H(+)</text>
        <dbReference type="Rhea" id="RHEA:48908"/>
        <dbReference type="Rhea" id="RHEA-COMP:11060"/>
        <dbReference type="Rhea" id="RHEA-COMP:12252"/>
        <dbReference type="ChEBI" id="CHEBI:15378"/>
        <dbReference type="ChEBI" id="CHEBI:30013"/>
        <dbReference type="ChEBI" id="CHEBI:57705"/>
        <dbReference type="ChEBI" id="CHEBI:58223"/>
        <dbReference type="ChEBI" id="CHEBI:90840"/>
        <dbReference type="EC" id="2.4.1.255"/>
    </reaction>
</comment>
<evidence type="ECO:0000256" key="2">
    <source>
        <dbReference type="ARBA" id="ARBA00022676"/>
    </source>
</evidence>
<evidence type="ECO:0000313" key="13">
    <source>
        <dbReference type="Proteomes" id="UP000321479"/>
    </source>
</evidence>
<gene>
    <name evidence="12" type="ORF">FRZ54_17845</name>
</gene>
<dbReference type="InterPro" id="IPR049625">
    <property type="entry name" value="Glyco_transf_61_cat"/>
</dbReference>
<reference evidence="12 13" key="1">
    <citation type="journal article" date="2017" name="Curr. Microbiol.">
        <title>Mucilaginibacter ginsenosidivorans sp. nov., Isolated from Soil of Ginseng Field.</title>
        <authorList>
            <person name="Kim M.M."/>
            <person name="Siddiqi M.Z."/>
            <person name="Im W.T."/>
        </authorList>
    </citation>
    <scope>NUCLEOTIDE SEQUENCE [LARGE SCALE GENOMIC DNA]</scope>
    <source>
        <strain evidence="12 13">Gsoil 3017</strain>
    </source>
</reference>
<keyword evidence="13" id="KW-1185">Reference proteome</keyword>
<name>A0A5B8UZK7_9SPHI</name>
<dbReference type="RefSeq" id="WP_147033090.1">
    <property type="nucleotide sequence ID" value="NZ_CP042436.1"/>
</dbReference>
<dbReference type="PANTHER" id="PTHR20961">
    <property type="entry name" value="GLYCOSYLTRANSFERASE"/>
    <property type="match status" value="1"/>
</dbReference>
<keyword evidence="4" id="KW-0732">Signal</keyword>
<dbReference type="Pfam" id="PF04577">
    <property type="entry name" value="Glyco_transf_61"/>
    <property type="match status" value="1"/>
</dbReference>
<comment type="catalytic activity">
    <reaction evidence="9">
        <text>L-seryl-[protein] + UDP-N-acetyl-alpha-D-glucosamine = 3-O-(N-acetyl-beta-D-glucosaminyl)-L-seryl-[protein] + UDP + H(+)</text>
        <dbReference type="Rhea" id="RHEA:48904"/>
        <dbReference type="Rhea" id="RHEA-COMP:9863"/>
        <dbReference type="Rhea" id="RHEA-COMP:12251"/>
        <dbReference type="ChEBI" id="CHEBI:15378"/>
        <dbReference type="ChEBI" id="CHEBI:29999"/>
        <dbReference type="ChEBI" id="CHEBI:57705"/>
        <dbReference type="ChEBI" id="CHEBI:58223"/>
        <dbReference type="ChEBI" id="CHEBI:90838"/>
        <dbReference type="EC" id="2.4.1.255"/>
    </reaction>
</comment>
<evidence type="ECO:0000313" key="12">
    <source>
        <dbReference type="EMBL" id="QEC64358.1"/>
    </source>
</evidence>
<evidence type="ECO:0000256" key="10">
    <source>
        <dbReference type="ARBA" id="ARBA00049432"/>
    </source>
</evidence>
<proteinExistence type="predicted"/>
<protein>
    <recommendedName>
        <fullName evidence="7">EGF domain-specific O-linked N-acetylglucosamine transferase</fullName>
        <ecNumber evidence="1">2.4.1.255</ecNumber>
    </recommendedName>
    <alternativeName>
        <fullName evidence="8">Extracellular O-linked N-acetylglucosamine transferase</fullName>
    </alternativeName>
</protein>
<evidence type="ECO:0000256" key="9">
    <source>
        <dbReference type="ARBA" id="ARBA00048317"/>
    </source>
</evidence>
<dbReference type="Proteomes" id="UP000321479">
    <property type="component" value="Chromosome"/>
</dbReference>